<evidence type="ECO:0000313" key="3">
    <source>
        <dbReference type="EMBL" id="NXK39621.1"/>
    </source>
</evidence>
<dbReference type="Proteomes" id="UP000520962">
    <property type="component" value="Unassembled WGS sequence"/>
</dbReference>
<dbReference type="PROSITE" id="PS00134">
    <property type="entry name" value="TRYPSIN_HIS"/>
    <property type="match status" value="1"/>
</dbReference>
<dbReference type="EMBL" id="VXAH01000292">
    <property type="protein sequence ID" value="NXK39621.1"/>
    <property type="molecule type" value="Genomic_DNA"/>
</dbReference>
<protein>
    <submittedName>
        <fullName evidence="3">OVCH2 protein</fullName>
    </submittedName>
</protein>
<dbReference type="InterPro" id="IPR001254">
    <property type="entry name" value="Trypsin_dom"/>
</dbReference>
<organism evidence="3 4">
    <name type="scientific">Piprites chloris</name>
    <name type="common">Wing-barred manakin</name>
    <dbReference type="NCBI Taxonomy" id="114369"/>
    <lineage>
        <taxon>Eukaryota</taxon>
        <taxon>Metazoa</taxon>
        <taxon>Chordata</taxon>
        <taxon>Craniata</taxon>
        <taxon>Vertebrata</taxon>
        <taxon>Euteleostomi</taxon>
        <taxon>Archelosauria</taxon>
        <taxon>Archosauria</taxon>
        <taxon>Dinosauria</taxon>
        <taxon>Saurischia</taxon>
        <taxon>Theropoda</taxon>
        <taxon>Coelurosauria</taxon>
        <taxon>Aves</taxon>
        <taxon>Neognathae</taxon>
        <taxon>Neoaves</taxon>
        <taxon>Telluraves</taxon>
        <taxon>Australaves</taxon>
        <taxon>Passeriformes</taxon>
        <taxon>Pipridae</taxon>
        <taxon>Piprites</taxon>
    </lineage>
</organism>
<feature type="non-terminal residue" evidence="3">
    <location>
        <position position="192"/>
    </location>
</feature>
<dbReference type="PANTHER" id="PTHR24253">
    <property type="entry name" value="TRANSMEMBRANE PROTEASE SERINE"/>
    <property type="match status" value="1"/>
</dbReference>
<dbReference type="PROSITE" id="PS50240">
    <property type="entry name" value="TRYPSIN_DOM"/>
    <property type="match status" value="1"/>
</dbReference>
<dbReference type="InterPro" id="IPR009003">
    <property type="entry name" value="Peptidase_S1_PA"/>
</dbReference>
<accession>A0A7L0J4W8</accession>
<evidence type="ECO:0000313" key="4">
    <source>
        <dbReference type="Proteomes" id="UP000520962"/>
    </source>
</evidence>
<dbReference type="InterPro" id="IPR043504">
    <property type="entry name" value="Peptidase_S1_PA_chymotrypsin"/>
</dbReference>
<reference evidence="3 4" key="1">
    <citation type="submission" date="2019-09" db="EMBL/GenBank/DDBJ databases">
        <title>Bird 10,000 Genomes (B10K) Project - Family phase.</title>
        <authorList>
            <person name="Zhang G."/>
        </authorList>
    </citation>
    <scope>NUCLEOTIDE SEQUENCE [LARGE SCALE GENOMIC DNA]</scope>
    <source>
        <strain evidence="3">B10K-DU-007-02</strain>
        <tissue evidence="3">Mixed tissue sample</tissue>
    </source>
</reference>
<dbReference type="PRINTS" id="PR00722">
    <property type="entry name" value="CHYMOTRYPSIN"/>
</dbReference>
<dbReference type="PANTHER" id="PTHR24253:SF177">
    <property type="entry name" value="OVOCHYMASE-2"/>
    <property type="match status" value="1"/>
</dbReference>
<dbReference type="FunFam" id="2.40.10.10:FF:000068">
    <property type="entry name" value="transmembrane protease serine 2"/>
    <property type="match status" value="1"/>
</dbReference>
<feature type="non-terminal residue" evidence="3">
    <location>
        <position position="1"/>
    </location>
</feature>
<dbReference type="CDD" id="cd00190">
    <property type="entry name" value="Tryp_SPc"/>
    <property type="match status" value="1"/>
</dbReference>
<feature type="domain" description="Peptidase S1" evidence="2">
    <location>
        <begin position="9"/>
        <end position="192"/>
    </location>
</feature>
<evidence type="ECO:0000256" key="1">
    <source>
        <dbReference type="ARBA" id="ARBA00023157"/>
    </source>
</evidence>
<proteinExistence type="predicted"/>
<dbReference type="InterPro" id="IPR001314">
    <property type="entry name" value="Peptidase_S1A"/>
</dbReference>
<dbReference type="Gene3D" id="2.40.10.10">
    <property type="entry name" value="Trypsin-like serine proteases"/>
    <property type="match status" value="1"/>
</dbReference>
<dbReference type="SUPFAM" id="SSF50494">
    <property type="entry name" value="Trypsin-like serine proteases"/>
    <property type="match status" value="1"/>
</dbReference>
<dbReference type="GO" id="GO:0004252">
    <property type="term" value="F:serine-type endopeptidase activity"/>
    <property type="evidence" value="ECO:0007669"/>
    <property type="project" value="InterPro"/>
</dbReference>
<dbReference type="InterPro" id="IPR018114">
    <property type="entry name" value="TRYPSIN_HIS"/>
</dbReference>
<dbReference type="SMART" id="SM00020">
    <property type="entry name" value="Tryp_SPc"/>
    <property type="match status" value="1"/>
</dbReference>
<dbReference type="AlphaFoldDB" id="A0A7L0J4W8"/>
<name>A0A7L0J4W8_PIPCL</name>
<dbReference type="Pfam" id="PF00089">
    <property type="entry name" value="Trypsin"/>
    <property type="match status" value="1"/>
</dbReference>
<gene>
    <name evidence="3" type="primary">Ovch2</name>
    <name evidence="3" type="ORF">PIPCHL_R07308</name>
</gene>
<dbReference type="GO" id="GO:0006508">
    <property type="term" value="P:proteolysis"/>
    <property type="evidence" value="ECO:0007669"/>
    <property type="project" value="InterPro"/>
</dbReference>
<evidence type="ECO:0000259" key="2">
    <source>
        <dbReference type="PROSITE" id="PS50240"/>
    </source>
</evidence>
<keyword evidence="1" id="KW-1015">Disulfide bond</keyword>
<sequence>SYFNLFTRIVGGTQVKQGSHPWQVCTRKCGFLFRTKQKYFCGDTIVSAQWVVTAAHCTLDRNLLQHLFVTAGEHDLRLRENGEQTLPVKSVIKHPNFDPRRPMNYDIALLKLYGAFNFTCLPHPGEKFEAACVCTACCWDRLDENGLLRQVLYEVDLPIPNNQECSRALSTLNKSIQGDTIMCAEFLEDACQ</sequence>
<comment type="caution">
    <text evidence="3">The sequence shown here is derived from an EMBL/GenBank/DDBJ whole genome shotgun (WGS) entry which is preliminary data.</text>
</comment>
<keyword evidence="4" id="KW-1185">Reference proteome</keyword>